<dbReference type="GO" id="GO:0003677">
    <property type="term" value="F:DNA binding"/>
    <property type="evidence" value="ECO:0007669"/>
    <property type="project" value="InterPro"/>
</dbReference>
<dbReference type="PANTHER" id="PTHR33055">
    <property type="entry name" value="TRANSPOSASE FOR INSERTION SEQUENCE ELEMENT IS1111A"/>
    <property type="match status" value="1"/>
</dbReference>
<dbReference type="EMBL" id="KP795701">
    <property type="protein sequence ID" value="AKN40633.1"/>
    <property type="molecule type" value="Genomic_DNA"/>
</dbReference>
<reference evidence="3" key="1">
    <citation type="journal article" date="2015" name="MBio">
        <title>Eco-Evolutionary Dynamics of Episomes among Ecologically Cohesive Bacterial Populations.</title>
        <authorList>
            <person name="Xue H."/>
            <person name="Cordero O.X."/>
            <person name="Camas F.M."/>
            <person name="Trimble W."/>
            <person name="Meyer F."/>
            <person name="Guglielmini J."/>
            <person name="Rocha E.P."/>
            <person name="Polz M.F."/>
        </authorList>
    </citation>
    <scope>NUCLEOTIDE SEQUENCE</scope>
    <source>
        <strain evidence="3">FF_307</strain>
    </source>
</reference>
<dbReference type="Pfam" id="PF01548">
    <property type="entry name" value="DEDD_Tnp_IS110"/>
    <property type="match status" value="1"/>
</dbReference>
<dbReference type="GO" id="GO:0004803">
    <property type="term" value="F:transposase activity"/>
    <property type="evidence" value="ECO:0007669"/>
    <property type="project" value="InterPro"/>
</dbReference>
<accession>A0A0H3ZWB2</accession>
<feature type="domain" description="Transposase IS110-like N-terminal" evidence="1">
    <location>
        <begin position="8"/>
        <end position="146"/>
    </location>
</feature>
<dbReference type="GO" id="GO:0006313">
    <property type="term" value="P:DNA transposition"/>
    <property type="evidence" value="ECO:0007669"/>
    <property type="project" value="InterPro"/>
</dbReference>
<evidence type="ECO:0000259" key="1">
    <source>
        <dbReference type="Pfam" id="PF01548"/>
    </source>
</evidence>
<sequence>MLTKNVIAIDLAKNVLQACHISVHGELLSNKPLSRQKMKEFLAKAKPSIVAMEGCCGCHYWGQLAERFGHEVRIINPKKVKGYLEGHKTDHNDALAIANAAIQIGIKCSRPKSLEQQSMQSLESSRRFLSRSVVSLGQHIRGTILGYGIANPKGEKGLKASVQTVLDGETEIPANVVSVLSMLWEQYKQLKSKLIAFEKEKNALTRQIEPCQRLMAIEGVGEVTAAMLYTTLGDGKQFKNGRQASAFIGLTPKQHSSGGKVFMIGIDKCGGVKELRSLLYLGAMSYVGRLPEIPITQKDAWLKKIIERIGFKKACIALANKVVRTAWAMLRNETKYSPILITT</sequence>
<dbReference type="NCBIfam" id="NF033542">
    <property type="entry name" value="transpos_IS110"/>
    <property type="match status" value="1"/>
</dbReference>
<dbReference type="AlphaFoldDB" id="A0A0H3ZWB2"/>
<dbReference type="InterPro" id="IPR047650">
    <property type="entry name" value="Transpos_IS110"/>
</dbReference>
<organism evidence="3">
    <name type="scientific">Vibrio sp. FF_307</name>
    <dbReference type="NCBI Taxonomy" id="1652834"/>
    <lineage>
        <taxon>Bacteria</taxon>
        <taxon>Pseudomonadati</taxon>
        <taxon>Pseudomonadota</taxon>
        <taxon>Gammaproteobacteria</taxon>
        <taxon>Vibrionales</taxon>
        <taxon>Vibrionaceae</taxon>
        <taxon>Vibrio</taxon>
    </lineage>
</organism>
<dbReference type="Pfam" id="PF02371">
    <property type="entry name" value="Transposase_20"/>
    <property type="match status" value="1"/>
</dbReference>
<proteinExistence type="predicted"/>
<dbReference type="InterPro" id="IPR003346">
    <property type="entry name" value="Transposase_20"/>
</dbReference>
<feature type="domain" description="Transposase IS116/IS110/IS902 C-terminal" evidence="2">
    <location>
        <begin position="211"/>
        <end position="289"/>
    </location>
</feature>
<protein>
    <submittedName>
        <fullName evidence="3">Mobile element protein</fullName>
    </submittedName>
</protein>
<dbReference type="InterPro" id="IPR002525">
    <property type="entry name" value="Transp_IS110-like_N"/>
</dbReference>
<name>A0A0H3ZWB2_9VIBR</name>
<evidence type="ECO:0000313" key="3">
    <source>
        <dbReference type="EMBL" id="AKN40633.1"/>
    </source>
</evidence>
<evidence type="ECO:0000259" key="2">
    <source>
        <dbReference type="Pfam" id="PF02371"/>
    </source>
</evidence>
<dbReference type="PANTHER" id="PTHR33055:SF3">
    <property type="entry name" value="PUTATIVE TRANSPOSASE FOR IS117-RELATED"/>
    <property type="match status" value="1"/>
</dbReference>